<evidence type="ECO:0008006" key="4">
    <source>
        <dbReference type="Google" id="ProtNLM"/>
    </source>
</evidence>
<evidence type="ECO:0000313" key="3">
    <source>
        <dbReference type="Proteomes" id="UP000027866"/>
    </source>
</evidence>
<keyword evidence="3" id="KW-1185">Reference proteome</keyword>
<accession>A0A074MF12</accession>
<dbReference type="OrthoDB" id="7594772at2"/>
<name>A0A074MF12_9SPHN</name>
<evidence type="ECO:0000256" key="1">
    <source>
        <dbReference type="SAM" id="SignalP"/>
    </source>
</evidence>
<dbReference type="KEGG" id="elq:Ga0102493_11152"/>
<dbReference type="EMBL" id="JMIX01000006">
    <property type="protein sequence ID" value="KEO93461.1"/>
    <property type="molecule type" value="Genomic_DNA"/>
</dbReference>
<dbReference type="AlphaFoldDB" id="A0A074MF12"/>
<protein>
    <recommendedName>
        <fullName evidence="4">Flagellar basal body protein</fullName>
    </recommendedName>
</protein>
<dbReference type="RefSeq" id="WP_034903580.1">
    <property type="nucleotide sequence ID" value="NZ_CP017057.1"/>
</dbReference>
<feature type="chain" id="PRO_5001697115" description="Flagellar basal body protein" evidence="1">
    <location>
        <begin position="35"/>
        <end position="285"/>
    </location>
</feature>
<keyword evidence="1" id="KW-0732">Signal</keyword>
<organism evidence="2 3">
    <name type="scientific">Erythrobacter litoralis</name>
    <dbReference type="NCBI Taxonomy" id="39960"/>
    <lineage>
        <taxon>Bacteria</taxon>
        <taxon>Pseudomonadati</taxon>
        <taxon>Pseudomonadota</taxon>
        <taxon>Alphaproteobacteria</taxon>
        <taxon>Sphingomonadales</taxon>
        <taxon>Erythrobacteraceae</taxon>
        <taxon>Erythrobacter/Porphyrobacter group</taxon>
        <taxon>Erythrobacter</taxon>
    </lineage>
</organism>
<sequence length="285" mass="29582">MSRKANSSHVAGRRCASAATLTLLLAIPTQPLLAAGPDLSALADAEPIADEELADMRGKFVTSDAVSFFGITMLTSWQDSSGVTTLARLLFSVDFLPGAQGGAPTPQLMIAWSRAGETGGDPSMDVTDMHEGYTPYIPPQEAFGVGGLDTFSGAAQVNVIAGADNRSLNSMQVMVVPSSAVGALSQDGLTAIDGPAELAFADGDTLQFRLADNQLGIVMTGNDGFDSTSQLAGGDIGQVLQQTILNSNSNMIENRASVIFGIDALQNQQTVRVQEALSAMKGHGF</sequence>
<dbReference type="Proteomes" id="UP000027866">
    <property type="component" value="Unassembled WGS sequence"/>
</dbReference>
<gene>
    <name evidence="2" type="ORF">EH32_12160</name>
</gene>
<proteinExistence type="predicted"/>
<dbReference type="PATRIC" id="fig|39960.10.peg.2401"/>
<comment type="caution">
    <text evidence="2">The sequence shown here is derived from an EMBL/GenBank/DDBJ whole genome shotgun (WGS) entry which is preliminary data.</text>
</comment>
<reference evidence="2 3" key="1">
    <citation type="submission" date="2014-04" db="EMBL/GenBank/DDBJ databases">
        <title>A comprehensive comparison of genomes of Erythrobacter spp. Strains.</title>
        <authorList>
            <person name="Zheng Q."/>
        </authorList>
    </citation>
    <scope>NUCLEOTIDE SEQUENCE [LARGE SCALE GENOMIC DNA]</scope>
    <source>
        <strain evidence="2 3">DSM 8509</strain>
    </source>
</reference>
<evidence type="ECO:0000313" key="2">
    <source>
        <dbReference type="EMBL" id="KEO93461.1"/>
    </source>
</evidence>
<feature type="signal peptide" evidence="1">
    <location>
        <begin position="1"/>
        <end position="34"/>
    </location>
</feature>